<organism evidence="2 3">
    <name type="scientific">Marinospirillum alkaliphilum DSM 21637</name>
    <dbReference type="NCBI Taxonomy" id="1122209"/>
    <lineage>
        <taxon>Bacteria</taxon>
        <taxon>Pseudomonadati</taxon>
        <taxon>Pseudomonadota</taxon>
        <taxon>Gammaproteobacteria</taxon>
        <taxon>Oceanospirillales</taxon>
        <taxon>Oceanospirillaceae</taxon>
        <taxon>Marinospirillum</taxon>
    </lineage>
</organism>
<name>A0A1K1ZAU4_9GAMM</name>
<feature type="coiled-coil region" evidence="1">
    <location>
        <begin position="1193"/>
        <end position="1246"/>
    </location>
</feature>
<dbReference type="STRING" id="1122209.SAMN02745752_02611"/>
<keyword evidence="3" id="KW-1185">Reference proteome</keyword>
<keyword evidence="1" id="KW-0175">Coiled coil</keyword>
<gene>
    <name evidence="2" type="ORF">SAMN02745752_02611</name>
</gene>
<dbReference type="Proteomes" id="UP000182350">
    <property type="component" value="Unassembled WGS sequence"/>
</dbReference>
<accession>A0A1K1ZAU4</accession>
<proteinExistence type="predicted"/>
<protein>
    <submittedName>
        <fullName evidence="2">Uncharacterized protein</fullName>
    </submittedName>
</protein>
<reference evidence="2 3" key="1">
    <citation type="submission" date="2016-11" db="EMBL/GenBank/DDBJ databases">
        <authorList>
            <person name="Jaros S."/>
            <person name="Januszkiewicz K."/>
            <person name="Wedrychowicz H."/>
        </authorList>
    </citation>
    <scope>NUCLEOTIDE SEQUENCE [LARGE SCALE GENOMIC DNA]</scope>
    <source>
        <strain evidence="2 3">DSM 21637</strain>
    </source>
</reference>
<evidence type="ECO:0000313" key="3">
    <source>
        <dbReference type="Proteomes" id="UP000182350"/>
    </source>
</evidence>
<dbReference type="EMBL" id="FPJW01000010">
    <property type="protein sequence ID" value="SFX70819.1"/>
    <property type="molecule type" value="Genomic_DNA"/>
</dbReference>
<evidence type="ECO:0000313" key="2">
    <source>
        <dbReference type="EMBL" id="SFX70819.1"/>
    </source>
</evidence>
<dbReference type="RefSeq" id="WP_177247094.1">
    <property type="nucleotide sequence ID" value="NZ_FPJW01000010.1"/>
</dbReference>
<evidence type="ECO:0000256" key="1">
    <source>
        <dbReference type="SAM" id="Coils"/>
    </source>
</evidence>
<feature type="non-terminal residue" evidence="2">
    <location>
        <position position="1"/>
    </location>
</feature>
<sequence>GYIRVAGTVEGSGGFLNLNSNGGSIQLGGSITTTGNQTYSGNLSLTDTTNLNSTAGNISLNSISGGGYNLTTTTAAGFNSLFTGTTAGLGTLTVNGTAQVQDAISSNSHQNWNGAVTLTGDTSLTSINGNISLNGVDGGGFDLTSNTSGFASTLLAGGITGLDTLTVNGRASVGGSLTTTGTQSWNNLTLTSNTSLVSSSGNILLNGLSGAGFNLTSTTDNTNFTELSGEINALNNLTVTGNTRLGGNVTTTGNQTYNGAVTLTGGSAITRTLTANGGNGSVALGSVTAAGNESLTVNGNATFNDSITDLTHLQVTGATALNTNSVTTAGNQTYGGTLTLQQTDTTLTVGNNANLNLASVNTSGTYNLTLITGTGGSFNLGSNAFIELGSGDLALSAGGTASFHQNSQITASNISLTAAALAFATGTALNADVDIALATDTFTAAGTLDVNAGTASLTAQTDTKHIYVGFDFTGLNTTGSAVYTLTPHITINASEVQIGSSSHNADITLNQLHGPTFDLNVVTSNGQTINLLGGYSSTGKLTLDAGNTGIVISSINPDAEPSGPVHPNFNSGNISVGGDLLVKSDFRMAAEGLTVESSSGNLIFERGLAANNGSTNLFDLNLVSKAGDIILDGPVSDINHLSVDAAKNAQLGTIGSLADRITGLDVIAETITLNGDIHTIDRLSLATELNFSSGTAITLSTLGELKLAVSQRGNTSSQTLDLNRLTLVADSVLLQGNGNDKLQGYDASVNTWFITGNRSGSIENAAFSTTSGPAQTATFSDFAHLQGGDGGDTFTISASHTGSLHGGNGDDQFILTGNGFVNGMINGGTGANTLDSNGTTSGVTLALNQHFSNIQTLVGGSGDVLRGNATGTSTWILDGASSGTLNGITFSDFSHLYSGSGGANTFIASTGTSYAGTLQLSGNRNSWDYVANRQLTTGQVIGSGTLTIAPAAGNTNITIGAGGLLLPNLSGHTGTLIIGGSLSNGGLPLNGSNQPTINTSTLTVNTPILTGGSLVLMAANLQLNSASIQTGGSIHLLATGNFTSYGSNATGSGDITLNQNTTIRSSSGQIIAAGGIVNANRLTLDFNGGNLELAVNSAFQETSQPNPNSNVRGIELAASTRSFIQNVLGLDLVGITVSFANPAASVLGVRAIEVIDIALFEEDLTLFGRVGEGVALAFAQCEEVEGCTPDVTVEELTASIDELQLRINQLENELENTSDPARRQVLQQLLEDYRSQQNEFLAYRNDLQDFTGFEQQFEDEFGAVGQNELDMEALEREVAMIETIYTRVRFLESLQFNRERREMFAERTGLDLSEERLSQIIDSTLRAAARTEARIERMLDGN</sequence>